<keyword evidence="11" id="KW-0378">Hydrolase</keyword>
<evidence type="ECO:0000259" key="22">
    <source>
        <dbReference type="Pfam" id="PF17786"/>
    </source>
</evidence>
<evidence type="ECO:0000256" key="9">
    <source>
        <dbReference type="ARBA" id="ARBA00022525"/>
    </source>
</evidence>
<accession>A0A7Y9ZG75</accession>
<comment type="subunit">
    <text evidence="6">Homodimer.</text>
</comment>
<dbReference type="Gene3D" id="3.20.20.80">
    <property type="entry name" value="Glycosidases"/>
    <property type="match status" value="1"/>
</dbReference>
<protein>
    <recommendedName>
        <fullName evidence="8">Beta-mannosidase</fullName>
        <ecNumber evidence="7">3.2.1.25</ecNumber>
    </recommendedName>
    <alternativeName>
        <fullName evidence="17">Beta-mannosidase B</fullName>
    </alternativeName>
    <alternativeName>
        <fullName evidence="15">Lysosomal beta A mannosidase</fullName>
    </alternativeName>
    <alternativeName>
        <fullName evidence="18">Mannanase B</fullName>
    </alternativeName>
</protein>
<evidence type="ECO:0000256" key="11">
    <source>
        <dbReference type="ARBA" id="ARBA00022801"/>
    </source>
</evidence>
<evidence type="ECO:0000256" key="15">
    <source>
        <dbReference type="ARBA" id="ARBA00032581"/>
    </source>
</evidence>
<comment type="function">
    <text evidence="2">Exoglycosidase that cleaves the single beta-linked mannose residue from the non-reducing end of all N-linked glycoprotein oligosaccharides.</text>
</comment>
<dbReference type="PANTHER" id="PTHR43730:SF1">
    <property type="entry name" value="BETA-MANNOSIDASE"/>
    <property type="match status" value="1"/>
</dbReference>
<comment type="similarity">
    <text evidence="16">Belongs to the glycosyl hydrolase 2 family. Beta-mannosidase B subfamily.</text>
</comment>
<evidence type="ECO:0000256" key="1">
    <source>
        <dbReference type="ARBA" id="ARBA00000829"/>
    </source>
</evidence>
<feature type="domain" description="Mannosidase Ig/CBM-like" evidence="22">
    <location>
        <begin position="667"/>
        <end position="746"/>
    </location>
</feature>
<evidence type="ECO:0000259" key="21">
    <source>
        <dbReference type="Pfam" id="PF17753"/>
    </source>
</evidence>
<evidence type="ECO:0000313" key="25">
    <source>
        <dbReference type="Proteomes" id="UP000547973"/>
    </source>
</evidence>
<sequence>MKRTIGLSDSWRVRSIAPNATLDTAHREGDLTLQGMDGADWIETSMPREVHEILLEHGVIKDPTLLGEAEACLWVAEKDWIYTCQFALPVEDRGTAVYLHLKGLDTLVDVYLNGQHLAYHNDMYLPLRLEVTGRLRDENVLVLHFHSPHEYIKNYEFPQEWQGKIRPHRVIRKNETDFSDYLGPKPYLTPIGVYDDIVLEVIDDIELLDTKIDSVLHDGYDVADVTIGVSGIGSIPGGELSYVLIGPDNTVVSEGSGAIGQTAGTWSVTFLATVKDPALWWPRGYGKQPLYRVVVTASVGDDKKDVISKSIGLRRIEMAGPFEFTVNSKPITLWGAQPVQLEGITHRWNNEKSNRILDLVENSNMNAQRIWGACDRYDDAYYEETDRRGILVWQEFFHDYGMYPDTAEYRDLCRREAEFQVTRLRHHPSLLMWCGGNESVMGAEYDHPGAEVIGAAIFEEDYRAVCAELDPGRYYHVNSPSGGAFANDPLAGDTHSYTNTWYVPGADYPVMIAEEIRASPPSAKSMVRYFAGTDPYPPDYSGKITATDEYPWPSVWNKRASTEAWKKIPPIELFYDSTDLASHVHKFGAAHGQYFREILENNRRGRPSSDPDGRRTCMGHFVCRGNDIWPTIYGSILDYYLEPYIPYYEVARAYRPILLSFDVGNFINLWIINDTLEPVKGTVVVKLFDPRANAFVRQLQREVSVEPFESLLVTDLNEFGQFSRTYVLFAELVDAQGVIRARSNDLVDIEKHQRFPDAKLDVSVAGDVLTISTDRFARYVEISGNAAGDEFGWYYDDNFFDLLPGEVKKVRILGEHQKGQISVKSVYSSSATVVDFLRT</sequence>
<dbReference type="Pfam" id="PF00703">
    <property type="entry name" value="Glyco_hydro_2"/>
    <property type="match status" value="1"/>
</dbReference>
<reference evidence="24 25" key="1">
    <citation type="submission" date="2020-07" db="EMBL/GenBank/DDBJ databases">
        <title>Sequencing the genomes of 1000 actinobacteria strains.</title>
        <authorList>
            <person name="Klenk H.-P."/>
        </authorList>
    </citation>
    <scope>NUCLEOTIDE SEQUENCE [LARGE SCALE GENOMIC DNA]</scope>
    <source>
        <strain evidence="24 25">DSM 19970</strain>
    </source>
</reference>
<dbReference type="AlphaFoldDB" id="A0A7Y9ZG75"/>
<evidence type="ECO:0000256" key="17">
    <source>
        <dbReference type="ARBA" id="ARBA00041069"/>
    </source>
</evidence>
<feature type="domain" description="Glycoside hydrolase family 2 catalytic" evidence="20">
    <location>
        <begin position="366"/>
        <end position="446"/>
    </location>
</feature>
<dbReference type="InterPro" id="IPR041447">
    <property type="entry name" value="Mannosidase_ig"/>
</dbReference>
<feature type="domain" description="Beta-mannosidase-like galactose-binding" evidence="23">
    <location>
        <begin position="36"/>
        <end position="179"/>
    </location>
</feature>
<dbReference type="Gene3D" id="2.60.120.260">
    <property type="entry name" value="Galactose-binding domain-like"/>
    <property type="match status" value="1"/>
</dbReference>
<feature type="domain" description="Glycoside hydrolase family 2 immunoglobulin-like beta-sandwich" evidence="19">
    <location>
        <begin position="244"/>
        <end position="314"/>
    </location>
</feature>
<feature type="domain" description="Beta-mannosidase Ig-fold" evidence="21">
    <location>
        <begin position="757"/>
        <end position="828"/>
    </location>
</feature>
<evidence type="ECO:0000259" key="19">
    <source>
        <dbReference type="Pfam" id="PF00703"/>
    </source>
</evidence>
<keyword evidence="14" id="KW-0326">Glycosidase</keyword>
<comment type="catalytic activity">
    <reaction evidence="1">
        <text>Hydrolysis of terminal, non-reducing beta-D-mannose residues in beta-D-mannosides.</text>
        <dbReference type="EC" id="3.2.1.25"/>
    </reaction>
</comment>
<dbReference type="Pfam" id="PF17786">
    <property type="entry name" value="Mannosidase_ig"/>
    <property type="match status" value="1"/>
</dbReference>
<keyword evidence="13" id="KW-0325">Glycoprotein</keyword>
<dbReference type="GO" id="GO:0005576">
    <property type="term" value="C:extracellular region"/>
    <property type="evidence" value="ECO:0007669"/>
    <property type="project" value="UniProtKB-SubCell"/>
</dbReference>
<dbReference type="SUPFAM" id="SSF49785">
    <property type="entry name" value="Galactose-binding domain-like"/>
    <property type="match status" value="1"/>
</dbReference>
<keyword evidence="9" id="KW-0964">Secreted</keyword>
<dbReference type="InterPro" id="IPR006102">
    <property type="entry name" value="Ig-like_GH2"/>
</dbReference>
<keyword evidence="10" id="KW-0732">Signal</keyword>
<evidence type="ECO:0000313" key="24">
    <source>
        <dbReference type="EMBL" id="NYI42776.1"/>
    </source>
</evidence>
<dbReference type="InterPro" id="IPR036156">
    <property type="entry name" value="Beta-gal/glucu_dom_sf"/>
</dbReference>
<comment type="subcellular location">
    <subcellularLocation>
        <location evidence="3">Secreted</location>
    </subcellularLocation>
</comment>
<dbReference type="SUPFAM" id="SSF49303">
    <property type="entry name" value="beta-Galactosidase/glucuronidase domain"/>
    <property type="match status" value="3"/>
</dbReference>
<evidence type="ECO:0000256" key="16">
    <source>
        <dbReference type="ARBA" id="ARBA00038429"/>
    </source>
</evidence>
<evidence type="ECO:0000256" key="8">
    <source>
        <dbReference type="ARBA" id="ARBA00015707"/>
    </source>
</evidence>
<organism evidence="24 25">
    <name type="scientific">Demequina lutea</name>
    <dbReference type="NCBI Taxonomy" id="431489"/>
    <lineage>
        <taxon>Bacteria</taxon>
        <taxon>Bacillati</taxon>
        <taxon>Actinomycetota</taxon>
        <taxon>Actinomycetes</taxon>
        <taxon>Micrococcales</taxon>
        <taxon>Demequinaceae</taxon>
        <taxon>Demequina</taxon>
    </lineage>
</organism>
<dbReference type="InterPro" id="IPR017853">
    <property type="entry name" value="GH"/>
</dbReference>
<keyword evidence="25" id="KW-1185">Reference proteome</keyword>
<dbReference type="GO" id="GO:0005975">
    <property type="term" value="P:carbohydrate metabolic process"/>
    <property type="evidence" value="ECO:0007669"/>
    <property type="project" value="InterPro"/>
</dbReference>
<proteinExistence type="inferred from homology"/>
<dbReference type="GO" id="GO:0004567">
    <property type="term" value="F:beta-mannosidase activity"/>
    <property type="evidence" value="ECO:0007669"/>
    <property type="project" value="UniProtKB-EC"/>
</dbReference>
<comment type="caution">
    <text evidence="24">The sequence shown here is derived from an EMBL/GenBank/DDBJ whole genome shotgun (WGS) entry which is preliminary data.</text>
</comment>
<evidence type="ECO:0000256" key="5">
    <source>
        <dbReference type="ARBA" id="ARBA00011245"/>
    </source>
</evidence>
<name>A0A7Y9ZG75_9MICO</name>
<dbReference type="Gene3D" id="2.60.40.10">
    <property type="entry name" value="Immunoglobulins"/>
    <property type="match status" value="2"/>
</dbReference>
<dbReference type="RefSeq" id="WP_062075211.1">
    <property type="nucleotide sequence ID" value="NZ_BBRC01000006.1"/>
</dbReference>
<evidence type="ECO:0000256" key="13">
    <source>
        <dbReference type="ARBA" id="ARBA00023180"/>
    </source>
</evidence>
<dbReference type="Pfam" id="PF22666">
    <property type="entry name" value="Glyco_hydro_2_N2"/>
    <property type="match status" value="1"/>
</dbReference>
<dbReference type="InterPro" id="IPR050887">
    <property type="entry name" value="Beta-mannosidase_GH2"/>
</dbReference>
<dbReference type="PANTHER" id="PTHR43730">
    <property type="entry name" value="BETA-MANNOSIDASE"/>
    <property type="match status" value="1"/>
</dbReference>
<evidence type="ECO:0000256" key="18">
    <source>
        <dbReference type="ARBA" id="ARBA00041614"/>
    </source>
</evidence>
<evidence type="ECO:0000256" key="6">
    <source>
        <dbReference type="ARBA" id="ARBA00011738"/>
    </source>
</evidence>
<gene>
    <name evidence="24" type="ORF">BKA03_002895</name>
</gene>
<dbReference type="InterPro" id="IPR013783">
    <property type="entry name" value="Ig-like_fold"/>
</dbReference>
<dbReference type="InterPro" id="IPR054593">
    <property type="entry name" value="Beta-mannosidase-like_N2"/>
</dbReference>
<dbReference type="Proteomes" id="UP000547973">
    <property type="component" value="Unassembled WGS sequence"/>
</dbReference>
<dbReference type="InterPro" id="IPR041625">
    <property type="entry name" value="Beta-mannosidase_Ig"/>
</dbReference>
<dbReference type="Pfam" id="PF02836">
    <property type="entry name" value="Glyco_hydro_2_C"/>
    <property type="match status" value="1"/>
</dbReference>
<dbReference type="EMBL" id="JACBZO010000001">
    <property type="protein sequence ID" value="NYI42776.1"/>
    <property type="molecule type" value="Genomic_DNA"/>
</dbReference>
<evidence type="ECO:0000256" key="4">
    <source>
        <dbReference type="ARBA" id="ARBA00004740"/>
    </source>
</evidence>
<evidence type="ECO:0000256" key="2">
    <source>
        <dbReference type="ARBA" id="ARBA00003150"/>
    </source>
</evidence>
<dbReference type="SUPFAM" id="SSF51445">
    <property type="entry name" value="(Trans)glycosidases"/>
    <property type="match status" value="1"/>
</dbReference>
<comment type="subunit">
    <text evidence="5">Monomer.</text>
</comment>
<evidence type="ECO:0000256" key="10">
    <source>
        <dbReference type="ARBA" id="ARBA00022729"/>
    </source>
</evidence>
<keyword evidence="12" id="KW-1015">Disulfide bond</keyword>
<evidence type="ECO:0000256" key="3">
    <source>
        <dbReference type="ARBA" id="ARBA00004613"/>
    </source>
</evidence>
<comment type="pathway">
    <text evidence="4">Glycan metabolism; N-glycan degradation.</text>
</comment>
<dbReference type="Pfam" id="PF17753">
    <property type="entry name" value="Ig_mannosidase"/>
    <property type="match status" value="1"/>
</dbReference>
<evidence type="ECO:0000256" key="14">
    <source>
        <dbReference type="ARBA" id="ARBA00023295"/>
    </source>
</evidence>
<dbReference type="EC" id="3.2.1.25" evidence="7"/>
<dbReference type="InterPro" id="IPR006103">
    <property type="entry name" value="Glyco_hydro_2_cat"/>
</dbReference>
<dbReference type="GO" id="GO:0006516">
    <property type="term" value="P:glycoprotein catabolic process"/>
    <property type="evidence" value="ECO:0007669"/>
    <property type="project" value="TreeGrafter"/>
</dbReference>
<evidence type="ECO:0000256" key="12">
    <source>
        <dbReference type="ARBA" id="ARBA00023157"/>
    </source>
</evidence>
<evidence type="ECO:0000259" key="23">
    <source>
        <dbReference type="Pfam" id="PF22666"/>
    </source>
</evidence>
<evidence type="ECO:0000256" key="7">
    <source>
        <dbReference type="ARBA" id="ARBA00012754"/>
    </source>
</evidence>
<evidence type="ECO:0000259" key="20">
    <source>
        <dbReference type="Pfam" id="PF02836"/>
    </source>
</evidence>
<dbReference type="InterPro" id="IPR008979">
    <property type="entry name" value="Galactose-bd-like_sf"/>
</dbReference>
<dbReference type="OrthoDB" id="9758603at2"/>